<reference evidence="2" key="1">
    <citation type="journal article" date="2022" name="Mol. Ecol. Resour.">
        <title>The genomes of chicory, endive, great burdock and yacon provide insights into Asteraceae palaeo-polyploidization history and plant inulin production.</title>
        <authorList>
            <person name="Fan W."/>
            <person name="Wang S."/>
            <person name="Wang H."/>
            <person name="Wang A."/>
            <person name="Jiang F."/>
            <person name="Liu H."/>
            <person name="Zhao H."/>
            <person name="Xu D."/>
            <person name="Zhang Y."/>
        </authorList>
    </citation>
    <scope>NUCLEOTIDE SEQUENCE [LARGE SCALE GENOMIC DNA]</scope>
    <source>
        <strain evidence="2">cv. Niubang</strain>
    </source>
</reference>
<sequence>MASPSSSSKNSNGSKKSNTSHHSMAQKDDSDSVGQEHVLKTRMLSFTRHDSHLTQMNNKPNNHFVTLNPSGFPTEAAPLIQFWLNARHAKMDKYGHYIIGYATHPSTEKILDLGINHRKLSDVFEIPTKSDLNLRKFSKERTKEEILEFLMFIGYAVPITKRTNFRRQNLPPLWNVLFSILNRCLTSKVGSPDQSSHTILAIMYGIYYDLPLDYAGLIFSEIQNVVISKQQDQDRGTEPKNMAFGRFLGLLLGDDLIREGKLPAEGKPIKLHEMMSHKPTTIKTGYPSARPLSTRMLIYLGSEEGTRIYIRGYRTPEPSPATPPRVGFQIRDVAIYLRDEGEKVTEVEVAEAQVSERERPPVRGEGSEKKKKKKSKKKRTEDVEKDKLYLENKTLTSEHTSIKKGFKEKISNLDKALKEKVKELKKCESDHLNAISLKNFFQKEREALHRDLFDRDLKIKKYQDAQKITEKVNTQIGRRGIGFDDVDPYTGNKRNKSFVNIFCVGKSLKPSLPNLLSTFKRRKTSEEPHLRNPLLMVDTWYENNNLPSSLSSKRNSIPKKYLSQKQIRIFRFAHPETQTQMDFVCMMTPEKEFVPKITPCFTKEINTSKDTNGQSKTHTGGQDLIHRDFLDSDSESESKSSVEDETRSVKLEIVPCGPEKNRLTYGILNRTGLPKRKTTGIPICSDFLDMCLQAKTSLELEKAKKDKISHVSKTPKPLKPFQEKLTWQQKGKWPKIDNLNASAAVKARKEDQRRVQSKSHSRGVSEKTQPRLDKAFCKKKPKSKMGCSKVCSVPSFDNFNETFKKLASNVHYYKCFDLMHALNQHFSRPSCLISHPKSKNAKFKGEKRQSGTSANEDKSKTKDAKASS</sequence>
<evidence type="ECO:0000313" key="1">
    <source>
        <dbReference type="EMBL" id="KAI3715212.1"/>
    </source>
</evidence>
<reference evidence="1 2" key="2">
    <citation type="journal article" date="2022" name="Mol. Ecol. Resour.">
        <title>The genomes of chicory, endive, great burdock and yacon provide insights into Asteraceae paleo-polyploidization history and plant inulin production.</title>
        <authorList>
            <person name="Fan W."/>
            <person name="Wang S."/>
            <person name="Wang H."/>
            <person name="Wang A."/>
            <person name="Jiang F."/>
            <person name="Liu H."/>
            <person name="Zhao H."/>
            <person name="Xu D."/>
            <person name="Zhang Y."/>
        </authorList>
    </citation>
    <scope>NUCLEOTIDE SEQUENCE [LARGE SCALE GENOMIC DNA]</scope>
    <source>
        <strain evidence="2">cv. Niubang</strain>
    </source>
</reference>
<gene>
    <name evidence="1" type="ORF">L6452_22184</name>
</gene>
<dbReference type="EMBL" id="CM042053">
    <property type="protein sequence ID" value="KAI3715212.1"/>
    <property type="molecule type" value="Genomic_DNA"/>
</dbReference>
<proteinExistence type="predicted"/>
<organism evidence="1 2">
    <name type="scientific">Arctium lappa</name>
    <name type="common">Greater burdock</name>
    <name type="synonym">Lappa major</name>
    <dbReference type="NCBI Taxonomy" id="4217"/>
    <lineage>
        <taxon>Eukaryota</taxon>
        <taxon>Viridiplantae</taxon>
        <taxon>Streptophyta</taxon>
        <taxon>Embryophyta</taxon>
        <taxon>Tracheophyta</taxon>
        <taxon>Spermatophyta</taxon>
        <taxon>Magnoliopsida</taxon>
        <taxon>eudicotyledons</taxon>
        <taxon>Gunneridae</taxon>
        <taxon>Pentapetalae</taxon>
        <taxon>asterids</taxon>
        <taxon>campanulids</taxon>
        <taxon>Asterales</taxon>
        <taxon>Asteraceae</taxon>
        <taxon>Carduoideae</taxon>
        <taxon>Cardueae</taxon>
        <taxon>Arctiinae</taxon>
        <taxon>Arctium</taxon>
    </lineage>
</organism>
<evidence type="ECO:0000313" key="2">
    <source>
        <dbReference type="Proteomes" id="UP001055879"/>
    </source>
</evidence>
<accession>A0ACB9AZD6</accession>
<protein>
    <submittedName>
        <fullName evidence="1">Uncharacterized protein</fullName>
    </submittedName>
</protein>
<comment type="caution">
    <text evidence="1">The sequence shown here is derived from an EMBL/GenBank/DDBJ whole genome shotgun (WGS) entry which is preliminary data.</text>
</comment>
<name>A0ACB9AZD6_ARCLA</name>
<dbReference type="Proteomes" id="UP001055879">
    <property type="component" value="Linkage Group LG07"/>
</dbReference>
<keyword evidence="2" id="KW-1185">Reference proteome</keyword>